<reference evidence="9" key="3">
    <citation type="submission" date="2015-04" db="UniProtKB">
        <authorList>
            <consortium name="EnsemblPlants"/>
        </authorList>
    </citation>
    <scope>IDENTIFICATION</scope>
    <source>
        <strain evidence="9">cv. Jemalong A17</strain>
    </source>
</reference>
<dbReference type="EnsemblPlants" id="AES60423">
    <property type="protein sequence ID" value="AES60423"/>
    <property type="gene ID" value="MTR_1g045470"/>
</dbReference>
<dbReference type="EMBL" id="PSQE01000001">
    <property type="protein sequence ID" value="RHN78680.1"/>
    <property type="molecule type" value="Genomic_DNA"/>
</dbReference>
<keyword evidence="1" id="KW-0805">Transcription regulation</keyword>
<feature type="compositionally biased region" description="Low complexity" evidence="5">
    <location>
        <begin position="250"/>
        <end position="261"/>
    </location>
</feature>
<dbReference type="GO" id="GO:0003677">
    <property type="term" value="F:DNA binding"/>
    <property type="evidence" value="ECO:0007669"/>
    <property type="project" value="UniProtKB-KW"/>
</dbReference>
<protein>
    <submittedName>
        <fullName evidence="7">NAC transcription factor-like protein</fullName>
    </submittedName>
    <submittedName>
        <fullName evidence="8">Putative transcription factor NAM family</fullName>
    </submittedName>
</protein>
<dbReference type="Proteomes" id="UP000002051">
    <property type="component" value="Unassembled WGS sequence"/>
</dbReference>
<evidence type="ECO:0000256" key="2">
    <source>
        <dbReference type="ARBA" id="ARBA00023125"/>
    </source>
</evidence>
<dbReference type="OMA" id="NHITILE"/>
<dbReference type="SUPFAM" id="SSF101941">
    <property type="entry name" value="NAC domain"/>
    <property type="match status" value="1"/>
</dbReference>
<keyword evidence="3" id="KW-0804">Transcription</keyword>
<sequence length="325" mass="37435">MALNSSSDKVITPTDDELLQQFLYNKIHNKPLPNHITILEHDLFGTAKNPWEIWEEFGTSNSNRGKDLYFFTTLKKKSATSSRVVRTIGLGRWEGEDSGKNIFAKDKNQILGMKKRFRFEKSDTSQDGGWILHEYSLHNSLISNPLDNNYVLCRFRKNCTHLPVSKNIVAQDKPRKIVVPEPAAITIPGKRKYIIYEEPTKESNGTVVNTKSHRKEKEKYVEWTKENFVLALEAPTKSENNNVWLKENIDQNPNNQLNNGKNKIEDDGDVNTSKEEDGDAIMSWPELFSLQLREMNEGCLIEEEDVPMISNQFYKDLLSENININ</sequence>
<dbReference type="EMBL" id="CM001217">
    <property type="protein sequence ID" value="AES60423.1"/>
    <property type="molecule type" value="Genomic_DNA"/>
</dbReference>
<dbReference type="Gramene" id="rna2317">
    <property type="protein sequence ID" value="RHN78680.1"/>
    <property type="gene ID" value="gene2317"/>
</dbReference>
<name>G7I6N9_MEDTR</name>
<evidence type="ECO:0000259" key="6">
    <source>
        <dbReference type="PROSITE" id="PS51005"/>
    </source>
</evidence>
<evidence type="ECO:0000256" key="5">
    <source>
        <dbReference type="SAM" id="MobiDB-lite"/>
    </source>
</evidence>
<dbReference type="PANTHER" id="PTHR31719:SF43">
    <property type="entry name" value="NAC TRANSCRIPTION FACTOR 56"/>
    <property type="match status" value="1"/>
</dbReference>
<dbReference type="Pfam" id="PF02365">
    <property type="entry name" value="NAM"/>
    <property type="match status" value="1"/>
</dbReference>
<reference evidence="7 10" key="1">
    <citation type="journal article" date="2011" name="Nature">
        <title>The Medicago genome provides insight into the evolution of rhizobial symbioses.</title>
        <authorList>
            <person name="Young N.D."/>
            <person name="Debelle F."/>
            <person name="Oldroyd G.E."/>
            <person name="Geurts R."/>
            <person name="Cannon S.B."/>
            <person name="Udvardi M.K."/>
            <person name="Benedito V.A."/>
            <person name="Mayer K.F."/>
            <person name="Gouzy J."/>
            <person name="Schoof H."/>
            <person name="Van de Peer Y."/>
            <person name="Proost S."/>
            <person name="Cook D.R."/>
            <person name="Meyers B.C."/>
            <person name="Spannagl M."/>
            <person name="Cheung F."/>
            <person name="De Mita S."/>
            <person name="Krishnakumar V."/>
            <person name="Gundlach H."/>
            <person name="Zhou S."/>
            <person name="Mudge J."/>
            <person name="Bharti A.K."/>
            <person name="Murray J.D."/>
            <person name="Naoumkina M.A."/>
            <person name="Rosen B."/>
            <person name="Silverstein K.A."/>
            <person name="Tang H."/>
            <person name="Rombauts S."/>
            <person name="Zhao P.X."/>
            <person name="Zhou P."/>
            <person name="Barbe V."/>
            <person name="Bardou P."/>
            <person name="Bechner M."/>
            <person name="Bellec A."/>
            <person name="Berger A."/>
            <person name="Berges H."/>
            <person name="Bidwell S."/>
            <person name="Bisseling T."/>
            <person name="Choisne N."/>
            <person name="Couloux A."/>
            <person name="Denny R."/>
            <person name="Deshpande S."/>
            <person name="Dai X."/>
            <person name="Doyle J.J."/>
            <person name="Dudez A.M."/>
            <person name="Farmer A.D."/>
            <person name="Fouteau S."/>
            <person name="Franken C."/>
            <person name="Gibelin C."/>
            <person name="Gish J."/>
            <person name="Goldstein S."/>
            <person name="Gonzalez A.J."/>
            <person name="Green P.J."/>
            <person name="Hallab A."/>
            <person name="Hartog M."/>
            <person name="Hua A."/>
            <person name="Humphray S.J."/>
            <person name="Jeong D.H."/>
            <person name="Jing Y."/>
            <person name="Jocker A."/>
            <person name="Kenton S.M."/>
            <person name="Kim D.J."/>
            <person name="Klee K."/>
            <person name="Lai H."/>
            <person name="Lang C."/>
            <person name="Lin S."/>
            <person name="Macmil S.L."/>
            <person name="Magdelenat G."/>
            <person name="Matthews L."/>
            <person name="McCorrison J."/>
            <person name="Monaghan E.L."/>
            <person name="Mun J.H."/>
            <person name="Najar F.Z."/>
            <person name="Nicholson C."/>
            <person name="Noirot C."/>
            <person name="O'Bleness M."/>
            <person name="Paule C.R."/>
            <person name="Poulain J."/>
            <person name="Prion F."/>
            <person name="Qin B."/>
            <person name="Qu C."/>
            <person name="Retzel E.F."/>
            <person name="Riddle C."/>
            <person name="Sallet E."/>
            <person name="Samain S."/>
            <person name="Samson N."/>
            <person name="Sanders I."/>
            <person name="Saurat O."/>
            <person name="Scarpelli C."/>
            <person name="Schiex T."/>
            <person name="Segurens B."/>
            <person name="Severin A.J."/>
            <person name="Sherrier D.J."/>
            <person name="Shi R."/>
            <person name="Sims S."/>
            <person name="Singer S.R."/>
            <person name="Sinharoy S."/>
            <person name="Sterck L."/>
            <person name="Viollet A."/>
            <person name="Wang B.B."/>
            <person name="Wang K."/>
            <person name="Wang M."/>
            <person name="Wang X."/>
            <person name="Warfsmann J."/>
            <person name="Weissenbach J."/>
            <person name="White D.D."/>
            <person name="White J.D."/>
            <person name="Wiley G.B."/>
            <person name="Wincker P."/>
            <person name="Xing Y."/>
            <person name="Yang L."/>
            <person name="Yao Z."/>
            <person name="Ying F."/>
            <person name="Zhai J."/>
            <person name="Zhou L."/>
            <person name="Zuber A."/>
            <person name="Denarie J."/>
            <person name="Dixon R.A."/>
            <person name="May G.D."/>
            <person name="Schwartz D.C."/>
            <person name="Rogers J."/>
            <person name="Quetier F."/>
            <person name="Town C.D."/>
            <person name="Roe B.A."/>
        </authorList>
    </citation>
    <scope>NUCLEOTIDE SEQUENCE [LARGE SCALE GENOMIC DNA]</scope>
    <source>
        <strain evidence="7">A17</strain>
        <strain evidence="9 10">cv. Jemalong A17</strain>
    </source>
</reference>
<evidence type="ECO:0000256" key="1">
    <source>
        <dbReference type="ARBA" id="ARBA00023015"/>
    </source>
</evidence>
<dbReference type="Gene3D" id="2.170.150.80">
    <property type="entry name" value="NAC domain"/>
    <property type="match status" value="1"/>
</dbReference>
<dbReference type="eggNOG" id="ENOG502S3PH">
    <property type="taxonomic scope" value="Eukaryota"/>
</dbReference>
<organism evidence="7 10">
    <name type="scientific">Medicago truncatula</name>
    <name type="common">Barrel medic</name>
    <name type="synonym">Medicago tribuloides</name>
    <dbReference type="NCBI Taxonomy" id="3880"/>
    <lineage>
        <taxon>Eukaryota</taxon>
        <taxon>Viridiplantae</taxon>
        <taxon>Streptophyta</taxon>
        <taxon>Embryophyta</taxon>
        <taxon>Tracheophyta</taxon>
        <taxon>Spermatophyta</taxon>
        <taxon>Magnoliopsida</taxon>
        <taxon>eudicotyledons</taxon>
        <taxon>Gunneridae</taxon>
        <taxon>Pentapetalae</taxon>
        <taxon>rosids</taxon>
        <taxon>fabids</taxon>
        <taxon>Fabales</taxon>
        <taxon>Fabaceae</taxon>
        <taxon>Papilionoideae</taxon>
        <taxon>50 kb inversion clade</taxon>
        <taxon>NPAAA clade</taxon>
        <taxon>Hologalegina</taxon>
        <taxon>IRL clade</taxon>
        <taxon>Trifolieae</taxon>
        <taxon>Medicago</taxon>
    </lineage>
</organism>
<evidence type="ECO:0000313" key="9">
    <source>
        <dbReference type="EnsemblPlants" id="AES60423"/>
    </source>
</evidence>
<dbReference type="InterPro" id="IPR036093">
    <property type="entry name" value="NAC_dom_sf"/>
</dbReference>
<dbReference type="PaxDb" id="3880-AES60423"/>
<keyword evidence="10" id="KW-1185">Reference proteome</keyword>
<feature type="domain" description="NAC" evidence="6">
    <location>
        <begin position="5"/>
        <end position="158"/>
    </location>
</feature>
<evidence type="ECO:0000313" key="10">
    <source>
        <dbReference type="Proteomes" id="UP000002051"/>
    </source>
</evidence>
<evidence type="ECO:0000313" key="8">
    <source>
        <dbReference type="EMBL" id="RHN78680.1"/>
    </source>
</evidence>
<dbReference type="PANTHER" id="PTHR31719">
    <property type="entry name" value="NAC TRANSCRIPTION FACTOR 56"/>
    <property type="match status" value="1"/>
</dbReference>
<feature type="region of interest" description="Disordered" evidence="5">
    <location>
        <begin position="249"/>
        <end position="276"/>
    </location>
</feature>
<keyword evidence="4" id="KW-0539">Nucleus</keyword>
<reference evidence="7 10" key="2">
    <citation type="journal article" date="2014" name="BMC Genomics">
        <title>An improved genome release (version Mt4.0) for the model legume Medicago truncatula.</title>
        <authorList>
            <person name="Tang H."/>
            <person name="Krishnakumar V."/>
            <person name="Bidwell S."/>
            <person name="Rosen B."/>
            <person name="Chan A."/>
            <person name="Zhou S."/>
            <person name="Gentzbittel L."/>
            <person name="Childs K.L."/>
            <person name="Yandell M."/>
            <person name="Gundlach H."/>
            <person name="Mayer K.F."/>
            <person name="Schwartz D.C."/>
            <person name="Town C.D."/>
        </authorList>
    </citation>
    <scope>GENOME REANNOTATION</scope>
    <source>
        <strain evidence="9 10">cv. Jemalong A17</strain>
    </source>
</reference>
<proteinExistence type="predicted"/>
<dbReference type="KEGG" id="mtr:11421210"/>
<reference evidence="8" key="4">
    <citation type="journal article" date="2018" name="Nat. Plants">
        <title>Whole-genome landscape of Medicago truncatula symbiotic genes.</title>
        <authorList>
            <person name="Pecrix Y."/>
            <person name="Gamas P."/>
            <person name="Carrere S."/>
        </authorList>
    </citation>
    <scope>NUCLEOTIDE SEQUENCE</scope>
    <source>
        <tissue evidence="8">Leaves</tissue>
    </source>
</reference>
<dbReference type="AlphaFoldDB" id="G7I6N9"/>
<dbReference type="Proteomes" id="UP000265566">
    <property type="component" value="Chromosome 1"/>
</dbReference>
<evidence type="ECO:0000313" key="7">
    <source>
        <dbReference type="EMBL" id="AES60423.1"/>
    </source>
</evidence>
<evidence type="ECO:0000256" key="4">
    <source>
        <dbReference type="ARBA" id="ARBA00023242"/>
    </source>
</evidence>
<keyword evidence="2" id="KW-0238">DNA-binding</keyword>
<dbReference type="OrthoDB" id="782339at2759"/>
<dbReference type="InterPro" id="IPR003441">
    <property type="entry name" value="NAC-dom"/>
</dbReference>
<dbReference type="STRING" id="3880.G7I6N9"/>
<evidence type="ECO:0000256" key="3">
    <source>
        <dbReference type="ARBA" id="ARBA00023163"/>
    </source>
</evidence>
<gene>
    <name evidence="9" type="primary">11421210</name>
    <name evidence="7" type="ordered locus">MTR_1g045470</name>
    <name evidence="8" type="ORF">MtrunA17_Chr1g0168571</name>
</gene>
<accession>G7I6N9</accession>
<dbReference type="HOGENOM" id="CLU_856240_0_0_1"/>
<dbReference type="GO" id="GO:0006355">
    <property type="term" value="P:regulation of DNA-templated transcription"/>
    <property type="evidence" value="ECO:0007669"/>
    <property type="project" value="InterPro"/>
</dbReference>
<dbReference type="PROSITE" id="PS51005">
    <property type="entry name" value="NAC"/>
    <property type="match status" value="1"/>
</dbReference>